<organism evidence="3 4">
    <name type="scientific">Magnusiomyces paraingens</name>
    <dbReference type="NCBI Taxonomy" id="2606893"/>
    <lineage>
        <taxon>Eukaryota</taxon>
        <taxon>Fungi</taxon>
        <taxon>Dikarya</taxon>
        <taxon>Ascomycota</taxon>
        <taxon>Saccharomycotina</taxon>
        <taxon>Dipodascomycetes</taxon>
        <taxon>Dipodascales</taxon>
        <taxon>Dipodascaceae</taxon>
        <taxon>Magnusiomyces</taxon>
    </lineage>
</organism>
<evidence type="ECO:0000256" key="1">
    <source>
        <dbReference type="SAM" id="SignalP"/>
    </source>
</evidence>
<protein>
    <recommendedName>
        <fullName evidence="2">Carboxylesterase type B domain-containing protein</fullName>
    </recommendedName>
</protein>
<dbReference type="InterPro" id="IPR002018">
    <property type="entry name" value="CarbesteraseB"/>
</dbReference>
<dbReference type="GeneID" id="43584246"/>
<reference evidence="3 4" key="1">
    <citation type="submission" date="2019-09" db="EMBL/GenBank/DDBJ databases">
        <authorList>
            <person name="Brejova B."/>
        </authorList>
    </citation>
    <scope>NUCLEOTIDE SEQUENCE [LARGE SCALE GENOMIC DNA]</scope>
</reference>
<dbReference type="InterPro" id="IPR029058">
    <property type="entry name" value="AB_hydrolase_fold"/>
</dbReference>
<evidence type="ECO:0000259" key="2">
    <source>
        <dbReference type="Pfam" id="PF00135"/>
    </source>
</evidence>
<evidence type="ECO:0000313" key="3">
    <source>
        <dbReference type="EMBL" id="VVT56945.1"/>
    </source>
</evidence>
<sequence length="566" mass="63361">MKFSAFIYLASFCCISAKSYGTEVQLIRSDGDVITGLEKNGVESYRGIPFANAPLGNLRFRPSIPYNGSLDGFRATDYGPSCYNQNFVKNQQSLKYILPLIRNITPSLLDFAKSTDQSEDCLNLNVYRPAGVPSNAKLPVMVWVYGGAFQTGSSAMYPGEKWIQHSVKLGEPVIFVTINYRLGPFGFLGGNAIADEGSGNPAIWDVVNGFKWVQDNIADFGGNPDRITALGESSGAMMITHTMLSSIWKRKPLFNAAVLQSGSLLPFGPVDAPKATELFWFFANGAGCGTTSSGQKATEEEALKCLRFSNTKTLWDAQSYNMNPGEVYDIANEFIVWGPRQDGYILEKNPLLLAEEGRLPDIPIIIGNQEDEGTLISLITATRSNEEFESLMRKWFPSGGECLETALKMYPMDKAEGAPFRTGNANELYPGFKRSSAFLTDLLYVSTRRQFLSATEKNRSPRYTYFSDSLHNKVPFLGTFHTNCIIFEFFLDKFYPSNAYRGYFISFANHFDPNTNNGGLIQFPQYHESTQDAVKISFKNGSLMKDDYRRDRTNYILSHKEFFETY</sequence>
<dbReference type="RefSeq" id="XP_031856037.1">
    <property type="nucleotide sequence ID" value="XM_032000146.1"/>
</dbReference>
<keyword evidence="4" id="KW-1185">Reference proteome</keyword>
<dbReference type="Proteomes" id="UP000398389">
    <property type="component" value="Unassembled WGS sequence"/>
</dbReference>
<dbReference type="InterPro" id="IPR050309">
    <property type="entry name" value="Type-B_Carboxylest/Lipase"/>
</dbReference>
<dbReference type="OrthoDB" id="408631at2759"/>
<evidence type="ECO:0000313" key="4">
    <source>
        <dbReference type="Proteomes" id="UP000398389"/>
    </source>
</evidence>
<feature type="domain" description="Carboxylesterase type B" evidence="2">
    <location>
        <begin position="39"/>
        <end position="552"/>
    </location>
</feature>
<dbReference type="AlphaFoldDB" id="A0A5E8C226"/>
<gene>
    <name evidence="3" type="ORF">SAPINGB_P005432</name>
</gene>
<feature type="chain" id="PRO_5023075288" description="Carboxylesterase type B domain-containing protein" evidence="1">
    <location>
        <begin position="22"/>
        <end position="566"/>
    </location>
</feature>
<proteinExistence type="predicted"/>
<accession>A0A5E8C226</accession>
<keyword evidence="1" id="KW-0732">Signal</keyword>
<name>A0A5E8C226_9ASCO</name>
<dbReference type="EMBL" id="CABVLU010000004">
    <property type="protein sequence ID" value="VVT56945.1"/>
    <property type="molecule type" value="Genomic_DNA"/>
</dbReference>
<dbReference type="Pfam" id="PF00135">
    <property type="entry name" value="COesterase"/>
    <property type="match status" value="1"/>
</dbReference>
<feature type="signal peptide" evidence="1">
    <location>
        <begin position="1"/>
        <end position="21"/>
    </location>
</feature>
<dbReference type="SUPFAM" id="SSF53474">
    <property type="entry name" value="alpha/beta-Hydrolases"/>
    <property type="match status" value="1"/>
</dbReference>
<dbReference type="PANTHER" id="PTHR11559">
    <property type="entry name" value="CARBOXYLESTERASE"/>
    <property type="match status" value="1"/>
</dbReference>
<dbReference type="Gene3D" id="3.40.50.1820">
    <property type="entry name" value="alpha/beta hydrolase"/>
    <property type="match status" value="1"/>
</dbReference>